<keyword evidence="2" id="KW-0963">Cytoplasm</keyword>
<evidence type="ECO:0000256" key="1">
    <source>
        <dbReference type="ARBA" id="ARBA00004496"/>
    </source>
</evidence>
<evidence type="ECO:0000256" key="2">
    <source>
        <dbReference type="ARBA" id="ARBA00022490"/>
    </source>
</evidence>
<keyword evidence="4 5" id="KW-0175">Coiled coil</keyword>
<dbReference type="InterPro" id="IPR051841">
    <property type="entry name" value="MT-Golgi_org_protein"/>
</dbReference>
<feature type="coiled-coil region" evidence="5">
    <location>
        <begin position="1710"/>
        <end position="1744"/>
    </location>
</feature>
<dbReference type="InterPro" id="IPR000237">
    <property type="entry name" value="GRIP_dom"/>
</dbReference>
<comment type="subcellular location">
    <subcellularLocation>
        <location evidence="1">Cytoplasm</location>
    </subcellularLocation>
</comment>
<evidence type="ECO:0000259" key="7">
    <source>
        <dbReference type="PROSITE" id="PS50913"/>
    </source>
</evidence>
<feature type="coiled-coil region" evidence="5">
    <location>
        <begin position="351"/>
        <end position="484"/>
    </location>
</feature>
<dbReference type="Gene3D" id="1.10.287.1490">
    <property type="match status" value="1"/>
</dbReference>
<organism evidence="8 9">
    <name type="scientific">Lynx pardinus</name>
    <name type="common">Iberian lynx</name>
    <name type="synonym">Felis pardina</name>
    <dbReference type="NCBI Taxonomy" id="191816"/>
    <lineage>
        <taxon>Eukaryota</taxon>
        <taxon>Metazoa</taxon>
        <taxon>Chordata</taxon>
        <taxon>Craniata</taxon>
        <taxon>Vertebrata</taxon>
        <taxon>Euteleostomi</taxon>
        <taxon>Mammalia</taxon>
        <taxon>Eutheria</taxon>
        <taxon>Laurasiatheria</taxon>
        <taxon>Carnivora</taxon>
        <taxon>Feliformia</taxon>
        <taxon>Felidae</taxon>
        <taxon>Felinae</taxon>
        <taxon>Lynx</taxon>
    </lineage>
</organism>
<evidence type="ECO:0000256" key="3">
    <source>
        <dbReference type="ARBA" id="ARBA00022553"/>
    </source>
</evidence>
<dbReference type="InterPro" id="IPR032023">
    <property type="entry name" value="GCC2_Rab_bind"/>
</dbReference>
<dbReference type="FunFam" id="1.10.220.60:FF:000003">
    <property type="entry name" value="GRIP and coiled-coil domain-containing protein 2"/>
    <property type="match status" value="1"/>
</dbReference>
<dbReference type="PROSITE" id="PS50913">
    <property type="entry name" value="GRIP"/>
    <property type="match status" value="1"/>
</dbReference>
<reference evidence="8" key="1">
    <citation type="submission" date="2019-01" db="EMBL/GenBank/DDBJ databases">
        <authorList>
            <person name="Alioto T."/>
            <person name="Alioto T."/>
        </authorList>
    </citation>
    <scope>NUCLEOTIDE SEQUENCE [LARGE SCALE GENOMIC DNA]</scope>
</reference>
<evidence type="ECO:0000256" key="6">
    <source>
        <dbReference type="SAM" id="MobiDB-lite"/>
    </source>
</evidence>
<dbReference type="Pfam" id="PF16704">
    <property type="entry name" value="Rab_bind"/>
    <property type="match status" value="1"/>
</dbReference>
<keyword evidence="3" id="KW-0597">Phosphoprotein</keyword>
<evidence type="ECO:0000256" key="4">
    <source>
        <dbReference type="ARBA" id="ARBA00023054"/>
    </source>
</evidence>
<accession>A0A485MUM2</accession>
<dbReference type="Proteomes" id="UP000386466">
    <property type="component" value="Unassembled WGS sequence"/>
</dbReference>
<feature type="coiled-coil region" evidence="5">
    <location>
        <begin position="166"/>
        <end position="301"/>
    </location>
</feature>
<feature type="coiled-coil region" evidence="5">
    <location>
        <begin position="930"/>
        <end position="1443"/>
    </location>
</feature>
<name>A0A485MUM2_LYNPA</name>
<dbReference type="PANTHER" id="PTHR18902:SF25">
    <property type="entry name" value="GRIP AND COILED-COIL DOMAIN-CONTAINING PROTEIN 2"/>
    <property type="match status" value="1"/>
</dbReference>
<dbReference type="GO" id="GO:0005794">
    <property type="term" value="C:Golgi apparatus"/>
    <property type="evidence" value="ECO:0007669"/>
    <property type="project" value="TreeGrafter"/>
</dbReference>
<keyword evidence="9" id="KW-1185">Reference proteome</keyword>
<evidence type="ECO:0000313" key="8">
    <source>
        <dbReference type="EMBL" id="VFV23483.1"/>
    </source>
</evidence>
<dbReference type="Pfam" id="PF01465">
    <property type="entry name" value="GRIP"/>
    <property type="match status" value="1"/>
</dbReference>
<feature type="region of interest" description="Disordered" evidence="6">
    <location>
        <begin position="1607"/>
        <end position="1669"/>
    </location>
</feature>
<dbReference type="Gene3D" id="1.10.220.60">
    <property type="entry name" value="GRIP domain"/>
    <property type="match status" value="1"/>
</dbReference>
<dbReference type="PANTHER" id="PTHR18902">
    <property type="entry name" value="NUCLEAR MITOTIC APPARATUS PROTEIN 1-RELATED"/>
    <property type="match status" value="1"/>
</dbReference>
<protein>
    <submittedName>
        <fullName evidence="8">Grip and coiled-coil</fullName>
    </submittedName>
</protein>
<sequence length="1815" mass="209567">METRGVAGSHGEARPLTCSRGYVRGDSRRKCGVGGGWAVGLRGSGAAWPLQAGCHGGNAARATGLGPGPTISPRGLPEPRFETRGWAPSTDPTFPNSHRSFLHLIPRRGFTCKGSSVLRLGEEFLIRGFDFVLQDPVQDGVASPATSGTGKSKLETLPKEDLIKFAKKQMMLIQKAKARCAELEKEIEEFKTKPVAGGTGDIIKALTERLDALLLEKAESEQQCLYLKKENIKMKQEVEDSITKMEDVHKEFEQSQGNYVQEIENLKNELMAVHSKHSEDKASLQKELEEATKKQLELSEQLKFQGNCEDNVKKLQEIQNIKPVFEEQILYLQKQLSTATNEKEQEITHLQEVIEANSQRYQKDINSLQEEILQLKVAHQEEVKDLMCQIEASAKEREAEVSNLNQLKENLVRQCEASVKNIQEKYECELENLENVPDANHENQMCPMLLQEEAFVEQVVNEKIKHLENTLKELESQHSILKDEVTYMNNLKLKLELDAQHIKDEFFHEREDLEFKINELLLAKEEQSCVIEKLKSELEDSNKQFCCIVEQHNKEVQRLKEQHQKEISELTETFLSGSEKEKLTLMFEIQGLKEQCENLQQEKQEAILNYESLREIMEILQTELGESAGKISQEFESMKQQQASDVNELQQKLRTAFNEKDALLETVNRLQRENEKLSQQELVPELENTIKSLQEKNEVCLVSLSQRDTMLQELEAKISSLTEEKNDFISKIKTSHEEMNNLHKKCEREERLIVELRGKVEQTSHCNSELEQKVNELRGELEETLKEKDQNNQKLEKLMVQLKTVSEDQEALSSEVKSLYEENNRLSSEKNQLNRDLEVLLSQKEDVMLKEHISELEKKLQVTITERDNLSTLFENEQVQKLFVKTQLYGFLKQMESKVSEEDEEQDVVNILQAVGESLAKINEEKHNLIFQYDERVAELEKKIKCLQEENAVQHEKLQSLLRDHEQEKVLLRKELEETLSHKEALQSDLLEMKNANEKTRLENQNLLSQVEETSQNLHSKNKTQNEKEQSFVRELENLRLSQEQKEAELQDVRAELLLLKDSLEKSPVENDQPSLVKELEEKIGYLEKESKEKEEKINKIKLVAVKAKKELDSSKREAQTLREELESVRSEKDQLSTSMRDLIQGAESYKNLLLEYDKQSEQLDVEKERANNFEHHIEELTRQLRNSTFQCEKLNSDNEDLLARIETLQSNAKLLEVQILEVQKAKAVADKELEAEKLQKEQKIKEHASSVNELEELQLQLQKEKKQLQKTMQELELVRKDAQQTTLMNMEIADYERLMKELNQKLANKNSKIEDLEQEIKIQKQKQETLQEEMASLQSSVQQSEEKNTKIKQLLVKTKKELADSKQAETDHLILQASLKGELEASQQQVEVYKIQLADITSEKHKVHEQLKTSADQHQRTLSAYQQKVTALQEECHAAKAEQATIASEFENYKVRVHNVLKQQKNKSVSQTETEGAKQEREHLEMLIDQLKIKLQDTQNNLQINVSELQMLQSEHDTLLERHNKMLQETVSKEAELREKLCSIQSENMMLKSEHAQTVSQLTSQNEVLRSSFRDQVRHLQEEHRKTMETLQQQLSKVEAQLFQLKSEPTTRSPASSHQPLKNLRERRSTDLPLPDMYTITREEGEGMETTDTESVSSSGTHTQSLEQLLNSPETKLDPPLWHAEFTKEELVQKLSSTTKSADHLNVLLRETEATNAILMEQIKLLKSEIRRLERNQEREKSVANLEYLKNVLLQFIFLKPGSEKERLLPVIDTMLQLSPEEKGKLAVIAQGEEENASRSSGWASYLHSWSGLR</sequence>
<evidence type="ECO:0000256" key="5">
    <source>
        <dbReference type="SAM" id="Coils"/>
    </source>
</evidence>
<feature type="coiled-coil region" evidence="5">
    <location>
        <begin position="517"/>
        <end position="850"/>
    </location>
</feature>
<dbReference type="GO" id="GO:0034499">
    <property type="term" value="P:late endosome to Golgi transport"/>
    <property type="evidence" value="ECO:0007669"/>
    <property type="project" value="TreeGrafter"/>
</dbReference>
<feature type="compositionally biased region" description="Polar residues" evidence="6">
    <location>
        <begin position="1608"/>
        <end position="1621"/>
    </location>
</feature>
<dbReference type="SMART" id="SM00755">
    <property type="entry name" value="Grip"/>
    <property type="match status" value="1"/>
</dbReference>
<evidence type="ECO:0000313" key="9">
    <source>
        <dbReference type="Proteomes" id="UP000386466"/>
    </source>
</evidence>
<feature type="domain" description="GRIP" evidence="7">
    <location>
        <begin position="1740"/>
        <end position="1790"/>
    </location>
</feature>
<gene>
    <name evidence="8" type="ORF">LYPA_23C013249</name>
</gene>
<proteinExistence type="predicted"/>
<feature type="compositionally biased region" description="Polar residues" evidence="6">
    <location>
        <begin position="1656"/>
        <end position="1669"/>
    </location>
</feature>
<feature type="coiled-coil region" evidence="5">
    <location>
        <begin position="1475"/>
        <end position="1541"/>
    </location>
</feature>
<dbReference type="EMBL" id="CAAGRJ010005518">
    <property type="protein sequence ID" value="VFV23483.1"/>
    <property type="molecule type" value="Genomic_DNA"/>
</dbReference>